<dbReference type="CDD" id="cd00130">
    <property type="entry name" value="PAS"/>
    <property type="match status" value="2"/>
</dbReference>
<dbReference type="InterPro" id="IPR013656">
    <property type="entry name" value="PAS_4"/>
</dbReference>
<keyword evidence="5" id="KW-0902">Two-component regulatory system</keyword>
<keyword evidence="12" id="KW-1133">Transmembrane helix</keyword>
<dbReference type="InterPro" id="IPR003594">
    <property type="entry name" value="HATPase_dom"/>
</dbReference>
<feature type="region of interest" description="Disordered" evidence="11">
    <location>
        <begin position="1447"/>
        <end position="1468"/>
    </location>
</feature>
<dbReference type="PROSITE" id="PS50894">
    <property type="entry name" value="HPT"/>
    <property type="match status" value="1"/>
</dbReference>
<dbReference type="InterPro" id="IPR001789">
    <property type="entry name" value="Sig_transdc_resp-reg_receiver"/>
</dbReference>
<evidence type="ECO:0000259" key="15">
    <source>
        <dbReference type="PROSITE" id="PS50113"/>
    </source>
</evidence>
<dbReference type="InterPro" id="IPR036641">
    <property type="entry name" value="HPT_dom_sf"/>
</dbReference>
<keyword evidence="6" id="KW-0843">Virulence</keyword>
<keyword evidence="12" id="KW-0472">Membrane</keyword>
<proteinExistence type="predicted"/>
<dbReference type="InterPro" id="IPR036890">
    <property type="entry name" value="HATPase_C_sf"/>
</dbReference>
<dbReference type="NCBIfam" id="TIGR00229">
    <property type="entry name" value="sensory_box"/>
    <property type="match status" value="2"/>
</dbReference>
<dbReference type="SUPFAM" id="SSF52172">
    <property type="entry name" value="CheY-like"/>
    <property type="match status" value="2"/>
</dbReference>
<evidence type="ECO:0000256" key="6">
    <source>
        <dbReference type="ARBA" id="ARBA00023026"/>
    </source>
</evidence>
<dbReference type="KEGG" id="mfy:HH212_23725"/>
<dbReference type="PROSITE" id="PS50110">
    <property type="entry name" value="RESPONSE_REGULATORY"/>
    <property type="match status" value="2"/>
</dbReference>
<reference evidence="17 18" key="1">
    <citation type="submission" date="2020-04" db="EMBL/GenBank/DDBJ databases">
        <title>Genome sequencing of novel species.</title>
        <authorList>
            <person name="Heo J."/>
            <person name="Kim S.-J."/>
            <person name="Kim J.-S."/>
            <person name="Hong S.-B."/>
            <person name="Kwon S.-W."/>
        </authorList>
    </citation>
    <scope>NUCLEOTIDE SEQUENCE [LARGE SCALE GENOMIC DNA]</scope>
    <source>
        <strain evidence="17 18">GN2-R2</strain>
    </source>
</reference>
<feature type="domain" description="HPt" evidence="16">
    <location>
        <begin position="1358"/>
        <end position="1450"/>
    </location>
</feature>
<feature type="modified residue" description="4-aspartylphosphate" evidence="10">
    <location>
        <position position="1096"/>
    </location>
</feature>
<dbReference type="InterPro" id="IPR005467">
    <property type="entry name" value="His_kinase_dom"/>
</dbReference>
<evidence type="ECO:0000259" key="13">
    <source>
        <dbReference type="PROSITE" id="PS50109"/>
    </source>
</evidence>
<dbReference type="Pfam" id="PF01627">
    <property type="entry name" value="Hpt"/>
    <property type="match status" value="1"/>
</dbReference>
<evidence type="ECO:0000313" key="18">
    <source>
        <dbReference type="Proteomes" id="UP000502415"/>
    </source>
</evidence>
<dbReference type="SMART" id="SM00387">
    <property type="entry name" value="HATPase_c"/>
    <property type="match status" value="1"/>
</dbReference>
<dbReference type="Proteomes" id="UP000502415">
    <property type="component" value="Chromosome"/>
</dbReference>
<dbReference type="SMART" id="SM00091">
    <property type="entry name" value="PAS"/>
    <property type="match status" value="3"/>
</dbReference>
<dbReference type="PROSITE" id="PS50109">
    <property type="entry name" value="HIS_KIN"/>
    <property type="match status" value="1"/>
</dbReference>
<dbReference type="SMART" id="SM00448">
    <property type="entry name" value="REC"/>
    <property type="match status" value="2"/>
</dbReference>
<dbReference type="SUPFAM" id="SSF47226">
    <property type="entry name" value="Histidine-containing phosphotransfer domain, HPT domain"/>
    <property type="match status" value="1"/>
</dbReference>
<dbReference type="InterPro" id="IPR036097">
    <property type="entry name" value="HisK_dim/P_sf"/>
</dbReference>
<dbReference type="EC" id="2.7.13.3" evidence="2"/>
<keyword evidence="4" id="KW-0732">Signal</keyword>
<feature type="domain" description="PAC" evidence="15">
    <location>
        <begin position="709"/>
        <end position="762"/>
    </location>
</feature>
<protein>
    <recommendedName>
        <fullName evidence="8">Virulence sensor protein BvgS</fullName>
        <ecNumber evidence="2">2.7.13.3</ecNumber>
    </recommendedName>
</protein>
<dbReference type="InterPro" id="IPR008207">
    <property type="entry name" value="Sig_transdc_His_kin_Hpt_dom"/>
</dbReference>
<feature type="compositionally biased region" description="Low complexity" evidence="11">
    <location>
        <begin position="1447"/>
        <end position="1456"/>
    </location>
</feature>
<dbReference type="InterPro" id="IPR035965">
    <property type="entry name" value="PAS-like_dom_sf"/>
</dbReference>
<dbReference type="Pfam" id="PF00512">
    <property type="entry name" value="HisKA"/>
    <property type="match status" value="1"/>
</dbReference>
<feature type="transmembrane region" description="Helical" evidence="12">
    <location>
        <begin position="12"/>
        <end position="34"/>
    </location>
</feature>
<dbReference type="FunFam" id="3.30.565.10:FF:000010">
    <property type="entry name" value="Sensor histidine kinase RcsC"/>
    <property type="match status" value="1"/>
</dbReference>
<dbReference type="PRINTS" id="PR00344">
    <property type="entry name" value="BCTRLSENSOR"/>
</dbReference>
<dbReference type="SUPFAM" id="SSF55874">
    <property type="entry name" value="ATPase domain of HSP90 chaperone/DNA topoisomerase II/histidine kinase"/>
    <property type="match status" value="1"/>
</dbReference>
<dbReference type="Pfam" id="PF02518">
    <property type="entry name" value="HATPase_c"/>
    <property type="match status" value="1"/>
</dbReference>
<dbReference type="GO" id="GO:0005886">
    <property type="term" value="C:plasma membrane"/>
    <property type="evidence" value="ECO:0007669"/>
    <property type="project" value="UniProtKB-SubCell"/>
</dbReference>
<dbReference type="Pfam" id="PF00072">
    <property type="entry name" value="Response_reg"/>
    <property type="match status" value="2"/>
</dbReference>
<feature type="domain" description="Histidine kinase" evidence="13">
    <location>
        <begin position="780"/>
        <end position="1025"/>
    </location>
</feature>
<dbReference type="GO" id="GO:0000155">
    <property type="term" value="F:phosphorelay sensor kinase activity"/>
    <property type="evidence" value="ECO:0007669"/>
    <property type="project" value="InterPro"/>
</dbReference>
<dbReference type="InterPro" id="IPR011006">
    <property type="entry name" value="CheY-like_superfamily"/>
</dbReference>
<dbReference type="Gene3D" id="3.30.565.10">
    <property type="entry name" value="Histidine kinase-like ATPase, C-terminal domain"/>
    <property type="match status" value="1"/>
</dbReference>
<evidence type="ECO:0000256" key="3">
    <source>
        <dbReference type="ARBA" id="ARBA00022553"/>
    </source>
</evidence>
<dbReference type="PANTHER" id="PTHR45339:SF5">
    <property type="entry name" value="HISTIDINE KINASE"/>
    <property type="match status" value="1"/>
</dbReference>
<feature type="region of interest" description="Disordered" evidence="11">
    <location>
        <begin position="920"/>
        <end position="940"/>
    </location>
</feature>
<dbReference type="PANTHER" id="PTHR45339">
    <property type="entry name" value="HYBRID SIGNAL TRANSDUCTION HISTIDINE KINASE J"/>
    <property type="match status" value="1"/>
</dbReference>
<keyword evidence="12" id="KW-0812">Transmembrane</keyword>
<dbReference type="InterPro" id="IPR004358">
    <property type="entry name" value="Sig_transdc_His_kin-like_C"/>
</dbReference>
<dbReference type="SMART" id="SM00388">
    <property type="entry name" value="HisKA"/>
    <property type="match status" value="1"/>
</dbReference>
<dbReference type="Gene3D" id="3.30.450.20">
    <property type="entry name" value="PAS domain"/>
    <property type="match status" value="4"/>
</dbReference>
<dbReference type="SUPFAM" id="SSF47384">
    <property type="entry name" value="Homodimeric domain of signal transducing histidine kinase"/>
    <property type="match status" value="1"/>
</dbReference>
<sequence>MQFLQRRSLPSIRAKLVTLVLACALPILVGYLIFAHDADQRERIHVAEDAEMAARALAAAVERDLANGEIVAQALANDSSLGRGDLAAFHAAARRLLRPELSISGFTLSGPDGHAVLDTRHPYGAPPPAGGNEADVRQVFARAEAVASGLHRGAASQPWVISIAVPVWRGGKVAYALSVELRPRRLAELLADQHLPARWNAQVFDERGLLVARTGDATRTIGMPMRPELATALARAGIGMVAADAAGGSPVDLAYARTMAHGWTVAVGFPRQAARELLGPAPGAALAVIAAMLAISLGLAWRIGGSIARSVRALTAPAAALGRGEALAIPPLAIREAASVARALRKVESELEQYRAGLEARVAERTDALQRSSMMLATVYATAPVGLAFLDRSLKIVMVNDYLATVNGLAASAHVGRTLPELLGERGVAIELPYRRVLASGRPLVDVEDSGESPAEPGRLRHWICSYYPVYGPGRELVGINAVVLDITERRRQEQRDRDNEVLYRTLFEGSGDAHMLLVHDAGFVSANQATIRLFGCRDAAEFLTMSPATASPEFQPDGRRSDQLAQEHMQRALREGMARFEWIHRRRDGSVFHADVLLNRVDIDGSGMLQATVRDISARVATQAALSAAGARLEHNERMIRAITDHLPALVGYWDDQLRCQFANRPYLDWLGRSAGQVIGRTVHELLDAEQIAQVEPFARAVFAGTPQFFERRLRRAGSGEVMQAWGSYIPDFDATGKVRGFYTLHADITELKRTQSRLEDALHAAEAASSAKSAFLANISHEIRTPMNAIIGLARLLEEADLGRREHGYVERMQMAAHTLLSMLNDVLDYSKVEAGRLVLERTGFALDDVLSSIGVLNATSAWNKGIEPVFAVQPGVPARRCGDPMRLQQVLLNLVSNAIKFTERGEVVLEIALAGPEDEPVPADTPQESAAQESAAQDGAAQESVRLAFTVRDTGIGIAPGQQQRMFEAFSQADSSTSRKYGGTGLGLAISRRLVDLLGGVLEVDSAAGRGARFRFSARFGVAAGHAEGAGCAPGGAPLAGLRILVADDNGAGRAALADLLSGWGAAVDGAAGGAAALALLRAGPAYDMAFIDGAMPDLDGAAVLAAARADGIALPRCALLAADPERERLAALAPGLGAGAVLAKPFTPRALCEAVAELRGSAAPAPRRRPAPLRGGLAGLRVLVVEDNLMNQEVAKYVLTHAGAGVEFAGNGRLALDLLAAPGAGARYDAVLMDLQMPVMDGFEATAAIRALGLDALPIIAMTANAMEEDRRRALAAGMNDYLAKPIDVDDLVATLARSAGRQAPASVGASGTPAPAMALAPAPPALALAATDPAHIDLPGIDLHAALPRFGGSFADFAAVFARFPAAHADVPEQIRACLARGDRDGAGHAAHRLRGVAANLGALDVARHALAVEQALHGAQTAVAPALAQLEQALATAAATARAMPQQRPSGPGGAVPAGTAPTSTSMPACTLHEELAHLLDLLQNNNMKALAHFDALHPALARVAPARTPPLAEAVAALRFEAAGALVRAILDTEENA</sequence>
<evidence type="ECO:0000259" key="16">
    <source>
        <dbReference type="PROSITE" id="PS50894"/>
    </source>
</evidence>
<dbReference type="SUPFAM" id="SSF55785">
    <property type="entry name" value="PYP-like sensor domain (PAS domain)"/>
    <property type="match status" value="3"/>
</dbReference>
<evidence type="ECO:0000256" key="9">
    <source>
        <dbReference type="PROSITE-ProRule" id="PRU00110"/>
    </source>
</evidence>
<evidence type="ECO:0000256" key="4">
    <source>
        <dbReference type="ARBA" id="ARBA00022729"/>
    </source>
</evidence>
<dbReference type="Pfam" id="PF08448">
    <property type="entry name" value="PAS_4"/>
    <property type="match status" value="2"/>
</dbReference>
<evidence type="ECO:0000313" key="17">
    <source>
        <dbReference type="EMBL" id="QJE03569.1"/>
    </source>
</evidence>
<evidence type="ECO:0000256" key="10">
    <source>
        <dbReference type="PROSITE-ProRule" id="PRU00169"/>
    </source>
</evidence>
<dbReference type="Gene3D" id="3.40.50.2300">
    <property type="match status" value="2"/>
</dbReference>
<dbReference type="Gene3D" id="1.20.120.160">
    <property type="entry name" value="HPT domain"/>
    <property type="match status" value="1"/>
</dbReference>
<dbReference type="GO" id="GO:0005524">
    <property type="term" value="F:ATP binding"/>
    <property type="evidence" value="ECO:0007669"/>
    <property type="project" value="UniProtKB-KW"/>
</dbReference>
<feature type="compositionally biased region" description="Low complexity" evidence="11">
    <location>
        <begin position="930"/>
        <end position="940"/>
    </location>
</feature>
<dbReference type="InterPro" id="IPR000700">
    <property type="entry name" value="PAS-assoc_C"/>
</dbReference>
<feature type="modified residue" description="4-aspartylphosphate" evidence="10">
    <location>
        <position position="1238"/>
    </location>
</feature>
<gene>
    <name evidence="17" type="ORF">HH212_23725</name>
</gene>
<comment type="catalytic activity">
    <reaction evidence="1">
        <text>ATP + protein L-histidine = ADP + protein N-phospho-L-histidine.</text>
        <dbReference type="EC" id="2.7.13.3"/>
    </reaction>
</comment>
<evidence type="ECO:0000256" key="1">
    <source>
        <dbReference type="ARBA" id="ARBA00000085"/>
    </source>
</evidence>
<dbReference type="InterPro" id="IPR003661">
    <property type="entry name" value="HisK_dim/P_dom"/>
</dbReference>
<dbReference type="CDD" id="cd17546">
    <property type="entry name" value="REC_hyHK_CKI1_RcsC-like"/>
    <property type="match status" value="1"/>
</dbReference>
<dbReference type="Gene3D" id="1.10.287.130">
    <property type="match status" value="1"/>
</dbReference>
<evidence type="ECO:0000259" key="14">
    <source>
        <dbReference type="PROSITE" id="PS50110"/>
    </source>
</evidence>
<keyword evidence="3 10" id="KW-0597">Phosphoprotein</keyword>
<keyword evidence="18" id="KW-1185">Reference proteome</keyword>
<dbReference type="CDD" id="cd16922">
    <property type="entry name" value="HATPase_EvgS-ArcB-TorS-like"/>
    <property type="match status" value="1"/>
</dbReference>
<evidence type="ECO:0000256" key="2">
    <source>
        <dbReference type="ARBA" id="ARBA00012438"/>
    </source>
</evidence>
<dbReference type="PROSITE" id="PS50113">
    <property type="entry name" value="PAC"/>
    <property type="match status" value="1"/>
</dbReference>
<accession>A0A7Z2W2L0</accession>
<comment type="function">
    <text evidence="7">Member of the two-component regulatory system BvgS/BvgA. Phosphorylates BvgA via a four-step phosphorelay in response to environmental signals.</text>
</comment>
<evidence type="ECO:0000256" key="11">
    <source>
        <dbReference type="SAM" id="MobiDB-lite"/>
    </source>
</evidence>
<dbReference type="CDD" id="cd18773">
    <property type="entry name" value="PDC1_HK_sensor"/>
    <property type="match status" value="1"/>
</dbReference>
<dbReference type="InterPro" id="IPR000014">
    <property type="entry name" value="PAS"/>
</dbReference>
<feature type="domain" description="Response regulatory" evidence="14">
    <location>
        <begin position="1185"/>
        <end position="1304"/>
    </location>
</feature>
<evidence type="ECO:0000256" key="8">
    <source>
        <dbReference type="ARBA" id="ARBA00070152"/>
    </source>
</evidence>
<organism evidence="17 18">
    <name type="scientific">Massilia forsythiae</name>
    <dbReference type="NCBI Taxonomy" id="2728020"/>
    <lineage>
        <taxon>Bacteria</taxon>
        <taxon>Pseudomonadati</taxon>
        <taxon>Pseudomonadota</taxon>
        <taxon>Betaproteobacteria</taxon>
        <taxon>Burkholderiales</taxon>
        <taxon>Oxalobacteraceae</taxon>
        <taxon>Telluria group</taxon>
        <taxon>Massilia</taxon>
    </lineage>
</organism>
<feature type="domain" description="Response regulatory" evidence="14">
    <location>
        <begin position="1046"/>
        <end position="1163"/>
    </location>
</feature>
<feature type="modified residue" description="Phosphohistidine" evidence="9">
    <location>
        <position position="1397"/>
    </location>
</feature>
<dbReference type="CDD" id="cd00082">
    <property type="entry name" value="HisKA"/>
    <property type="match status" value="1"/>
</dbReference>
<dbReference type="EMBL" id="CP051685">
    <property type="protein sequence ID" value="QJE03569.1"/>
    <property type="molecule type" value="Genomic_DNA"/>
</dbReference>
<name>A0A7Z2W2L0_9BURK</name>
<dbReference type="Pfam" id="PF13426">
    <property type="entry name" value="PAS_9"/>
    <property type="match status" value="1"/>
</dbReference>
<evidence type="ECO:0000256" key="12">
    <source>
        <dbReference type="SAM" id="Phobius"/>
    </source>
</evidence>
<evidence type="ECO:0000256" key="5">
    <source>
        <dbReference type="ARBA" id="ARBA00023012"/>
    </source>
</evidence>
<evidence type="ECO:0000256" key="7">
    <source>
        <dbReference type="ARBA" id="ARBA00058004"/>
    </source>
</evidence>